<evidence type="ECO:0000256" key="7">
    <source>
        <dbReference type="ARBA" id="ARBA00022833"/>
    </source>
</evidence>
<keyword evidence="5" id="KW-0479">Metal-binding</keyword>
<dbReference type="CDD" id="cd16833">
    <property type="entry name" value="YfiH"/>
    <property type="match status" value="1"/>
</dbReference>
<evidence type="ECO:0000313" key="13">
    <source>
        <dbReference type="Proteomes" id="UP000190951"/>
    </source>
</evidence>
<keyword evidence="4" id="KW-0808">Transferase</keyword>
<comment type="function">
    <text evidence="2">Purine nucleoside enzyme that catalyzes the phosphorolysis of adenosine and inosine nucleosides, yielding D-ribose 1-phosphate and the respective free bases, adenine and hypoxanthine. Also catalyzes the phosphorolysis of S-methyl-5'-thioadenosine into adenine and S-methyl-5-thio-alpha-D-ribose 1-phosphate. Also has adenosine deaminase activity.</text>
</comment>
<evidence type="ECO:0000256" key="9">
    <source>
        <dbReference type="ARBA" id="ARBA00048968"/>
    </source>
</evidence>
<evidence type="ECO:0000256" key="6">
    <source>
        <dbReference type="ARBA" id="ARBA00022801"/>
    </source>
</evidence>
<comment type="catalytic activity">
    <reaction evidence="1">
        <text>inosine + phosphate = alpha-D-ribose 1-phosphate + hypoxanthine</text>
        <dbReference type="Rhea" id="RHEA:27646"/>
        <dbReference type="ChEBI" id="CHEBI:17368"/>
        <dbReference type="ChEBI" id="CHEBI:17596"/>
        <dbReference type="ChEBI" id="CHEBI:43474"/>
        <dbReference type="ChEBI" id="CHEBI:57720"/>
        <dbReference type="EC" id="2.4.2.1"/>
    </reaction>
    <physiologicalReaction direction="left-to-right" evidence="1">
        <dbReference type="Rhea" id="RHEA:27647"/>
    </physiologicalReaction>
</comment>
<dbReference type="NCBIfam" id="TIGR00726">
    <property type="entry name" value="peptidoglycan editing factor PgeF"/>
    <property type="match status" value="1"/>
</dbReference>
<protein>
    <recommendedName>
        <fullName evidence="11">Purine nucleoside phosphorylase</fullName>
    </recommendedName>
</protein>
<keyword evidence="12" id="KW-0560">Oxidoreductase</keyword>
<dbReference type="GO" id="GO:0016787">
    <property type="term" value="F:hydrolase activity"/>
    <property type="evidence" value="ECO:0007669"/>
    <property type="project" value="UniProtKB-KW"/>
</dbReference>
<dbReference type="PANTHER" id="PTHR30616:SF2">
    <property type="entry name" value="PURINE NUCLEOSIDE PHOSPHORYLASE LACC1"/>
    <property type="match status" value="1"/>
</dbReference>
<evidence type="ECO:0000256" key="1">
    <source>
        <dbReference type="ARBA" id="ARBA00000553"/>
    </source>
</evidence>
<keyword evidence="13" id="KW-1185">Reference proteome</keyword>
<evidence type="ECO:0000256" key="5">
    <source>
        <dbReference type="ARBA" id="ARBA00022723"/>
    </source>
</evidence>
<evidence type="ECO:0000256" key="3">
    <source>
        <dbReference type="ARBA" id="ARBA00007353"/>
    </source>
</evidence>
<proteinExistence type="inferred from homology"/>
<organism evidence="12 13">
    <name type="scientific">Clostridium felsineum</name>
    <dbReference type="NCBI Taxonomy" id="36839"/>
    <lineage>
        <taxon>Bacteria</taxon>
        <taxon>Bacillati</taxon>
        <taxon>Bacillota</taxon>
        <taxon>Clostridia</taxon>
        <taxon>Eubacteriales</taxon>
        <taxon>Clostridiaceae</taxon>
        <taxon>Clostridium</taxon>
    </lineage>
</organism>
<dbReference type="RefSeq" id="WP_077832858.1">
    <property type="nucleotide sequence ID" value="NZ_CP096983.1"/>
</dbReference>
<dbReference type="SUPFAM" id="SSF64438">
    <property type="entry name" value="CNF1/YfiH-like putative cysteine hydrolases"/>
    <property type="match status" value="1"/>
</dbReference>
<accession>A0A1S8ME00</accession>
<evidence type="ECO:0000313" key="12">
    <source>
        <dbReference type="EMBL" id="URZ11560.1"/>
    </source>
</evidence>
<dbReference type="InterPro" id="IPR038371">
    <property type="entry name" value="Cu_polyphenol_OxRdtase_sf"/>
</dbReference>
<dbReference type="Proteomes" id="UP000190951">
    <property type="component" value="Chromosome"/>
</dbReference>
<comment type="catalytic activity">
    <reaction evidence="10">
        <text>S-methyl-5'-thioadenosine + phosphate = 5-(methylsulfanyl)-alpha-D-ribose 1-phosphate + adenine</text>
        <dbReference type="Rhea" id="RHEA:11852"/>
        <dbReference type="ChEBI" id="CHEBI:16708"/>
        <dbReference type="ChEBI" id="CHEBI:17509"/>
        <dbReference type="ChEBI" id="CHEBI:43474"/>
        <dbReference type="ChEBI" id="CHEBI:58533"/>
        <dbReference type="EC" id="2.4.2.28"/>
    </reaction>
    <physiologicalReaction direction="left-to-right" evidence="10">
        <dbReference type="Rhea" id="RHEA:11853"/>
    </physiologicalReaction>
</comment>
<dbReference type="GO" id="GO:0005507">
    <property type="term" value="F:copper ion binding"/>
    <property type="evidence" value="ECO:0007669"/>
    <property type="project" value="TreeGrafter"/>
</dbReference>
<evidence type="ECO:0000256" key="4">
    <source>
        <dbReference type="ARBA" id="ARBA00022679"/>
    </source>
</evidence>
<dbReference type="AlphaFoldDB" id="A0A1S8ME00"/>
<comment type="catalytic activity">
    <reaction evidence="8">
        <text>adenosine + H2O + H(+) = inosine + NH4(+)</text>
        <dbReference type="Rhea" id="RHEA:24408"/>
        <dbReference type="ChEBI" id="CHEBI:15377"/>
        <dbReference type="ChEBI" id="CHEBI:15378"/>
        <dbReference type="ChEBI" id="CHEBI:16335"/>
        <dbReference type="ChEBI" id="CHEBI:17596"/>
        <dbReference type="ChEBI" id="CHEBI:28938"/>
        <dbReference type="EC" id="3.5.4.4"/>
    </reaction>
    <physiologicalReaction direction="left-to-right" evidence="8">
        <dbReference type="Rhea" id="RHEA:24409"/>
    </physiologicalReaction>
</comment>
<comment type="similarity">
    <text evidence="3 11">Belongs to the purine nucleoside phosphorylase YfiH/LACC1 family.</text>
</comment>
<keyword evidence="7" id="KW-0862">Zinc</keyword>
<dbReference type="Gene3D" id="3.60.140.10">
    <property type="entry name" value="CNF1/YfiH-like putative cysteine hydrolases"/>
    <property type="match status" value="1"/>
</dbReference>
<dbReference type="STRING" id="84029.CROST_35170"/>
<name>A0A1S8ME00_9CLOT</name>
<dbReference type="GO" id="GO:0017061">
    <property type="term" value="F:S-methyl-5-thioadenosine phosphorylase activity"/>
    <property type="evidence" value="ECO:0007669"/>
    <property type="project" value="UniProtKB-EC"/>
</dbReference>
<evidence type="ECO:0000256" key="11">
    <source>
        <dbReference type="RuleBase" id="RU361274"/>
    </source>
</evidence>
<reference evidence="12 13" key="1">
    <citation type="submission" date="2022-04" db="EMBL/GenBank/DDBJ databases">
        <title>Genome sequence of C. roseum typestrain.</title>
        <authorList>
            <person name="Poehlein A."/>
            <person name="Schoch T."/>
            <person name="Duerre P."/>
            <person name="Daniel R."/>
        </authorList>
    </citation>
    <scope>NUCLEOTIDE SEQUENCE [LARGE SCALE GENOMIC DNA]</scope>
    <source>
        <strain evidence="12 13">DSM 7320</strain>
    </source>
</reference>
<evidence type="ECO:0000256" key="8">
    <source>
        <dbReference type="ARBA" id="ARBA00047989"/>
    </source>
</evidence>
<gene>
    <name evidence="12" type="primary">rl5</name>
    <name evidence="12" type="ORF">CROST_022770</name>
</gene>
<dbReference type="Pfam" id="PF02578">
    <property type="entry name" value="Cu-oxidase_4"/>
    <property type="match status" value="1"/>
</dbReference>
<dbReference type="EMBL" id="CP096983">
    <property type="protein sequence ID" value="URZ11560.1"/>
    <property type="molecule type" value="Genomic_DNA"/>
</dbReference>
<comment type="catalytic activity">
    <reaction evidence="9">
        <text>adenosine + phosphate = alpha-D-ribose 1-phosphate + adenine</text>
        <dbReference type="Rhea" id="RHEA:27642"/>
        <dbReference type="ChEBI" id="CHEBI:16335"/>
        <dbReference type="ChEBI" id="CHEBI:16708"/>
        <dbReference type="ChEBI" id="CHEBI:43474"/>
        <dbReference type="ChEBI" id="CHEBI:57720"/>
        <dbReference type="EC" id="2.4.2.1"/>
    </reaction>
    <physiologicalReaction direction="left-to-right" evidence="9">
        <dbReference type="Rhea" id="RHEA:27643"/>
    </physiologicalReaction>
</comment>
<dbReference type="InterPro" id="IPR003730">
    <property type="entry name" value="Cu_polyphenol_OxRdtase"/>
</dbReference>
<dbReference type="KEGG" id="crw:CROST_022770"/>
<evidence type="ECO:0000256" key="10">
    <source>
        <dbReference type="ARBA" id="ARBA00049893"/>
    </source>
</evidence>
<evidence type="ECO:0000256" key="2">
    <source>
        <dbReference type="ARBA" id="ARBA00003215"/>
    </source>
</evidence>
<dbReference type="InterPro" id="IPR011324">
    <property type="entry name" value="Cytotoxic_necrot_fac-like_cat"/>
</dbReference>
<dbReference type="PANTHER" id="PTHR30616">
    <property type="entry name" value="UNCHARACTERIZED PROTEIN YFIH"/>
    <property type="match status" value="1"/>
</dbReference>
<sequence length="236" mass="27178">MYTKKEDKYSFLEFKDDNFELYFSTAENNLNFNINTTIGIENLRNLKKWFNLDDVGYLKQTHSDIILNYEEDKKGLEGDALITDKNNIAIGVFTADCVPVLLYDKVKKVIGAVHSGWKGTCDLIVKKTICKMKKEFSSIDSDIVVYIGPHNKSCCYEFGAESLSQFENSGMYNINEIYKNGKLDLQKCIIKQCESENVYNIKCLDICTMCSSTHKMHSYRRDSKNAGRMFSFIIKK</sequence>
<dbReference type="GO" id="GO:0016491">
    <property type="term" value="F:oxidoreductase activity"/>
    <property type="evidence" value="ECO:0007669"/>
    <property type="project" value="UniProtKB-KW"/>
</dbReference>
<keyword evidence="6" id="KW-0378">Hydrolase</keyword>